<gene>
    <name evidence="3" type="ORF">BXYJ_LOCUS5045</name>
</gene>
<evidence type="ECO:0000313" key="4">
    <source>
        <dbReference type="EMBL" id="CAG9101068.1"/>
    </source>
</evidence>
<evidence type="ECO:0000313" key="3">
    <source>
        <dbReference type="EMBL" id="CAD5217458.1"/>
    </source>
</evidence>
<evidence type="ECO:0000313" key="6">
    <source>
        <dbReference type="Proteomes" id="UP000659654"/>
    </source>
</evidence>
<protein>
    <submittedName>
        <fullName evidence="3">(pine wood nematode) hypothetical protein</fullName>
    </submittedName>
</protein>
<dbReference type="OrthoDB" id="10624435at2759"/>
<dbReference type="EMBL" id="CAJFDI010000002">
    <property type="protein sequence ID" value="CAD5217458.1"/>
    <property type="molecule type" value="Genomic_DNA"/>
</dbReference>
<dbReference type="WBParaSite" id="BXY_1696100.1">
    <property type="protein sequence ID" value="BXY_1696100.1"/>
    <property type="gene ID" value="BXY_1696100"/>
</dbReference>
<accession>A0A1I7SV87</accession>
<evidence type="ECO:0000256" key="1">
    <source>
        <dbReference type="SAM" id="Coils"/>
    </source>
</evidence>
<dbReference type="Proteomes" id="UP000582659">
    <property type="component" value="Unassembled WGS sequence"/>
</dbReference>
<name>A0A1I7SV87_BURXY</name>
<feature type="region of interest" description="Disordered" evidence="2">
    <location>
        <begin position="312"/>
        <end position="333"/>
    </location>
</feature>
<proteinExistence type="predicted"/>
<keyword evidence="1" id="KW-0175">Coiled coil</keyword>
<sequence length="333" mass="38794">MSEKLKKFVKSTLFGRKKGKKDKRIKPIECAEVHVAARRLTQRSAYECEDVVDKFQSQRHSFYHNQTRRTRKTAKSMACGEDLDEAASDSDEEMVPKPRKVAFSGNNRRYLFEKQSPEQSLAREFDRMSMRNRRNSRNYGEEDKDRLIEKLKMELRLANQQISQQEFMIERKERKYDKLKGKYMDVRAQKQHDDTMNQSTLMRNSMLLPMYQPPYYQQMQLPQMQPNFFNAPANPPFFMPQGALPQAQLPQSLIPTPPSTERSFVSPGMAEIQLQRNESDLESVKNFRRNDAPMNFEAAMEGYATEESFVGSSKSMEKIAHAPSHVASGRRSH</sequence>
<dbReference type="EMBL" id="CAJFCV020000002">
    <property type="protein sequence ID" value="CAG9101068.1"/>
    <property type="molecule type" value="Genomic_DNA"/>
</dbReference>
<reference evidence="7" key="1">
    <citation type="submission" date="2016-11" db="UniProtKB">
        <authorList>
            <consortium name="WormBaseParasite"/>
        </authorList>
    </citation>
    <scope>IDENTIFICATION</scope>
</reference>
<evidence type="ECO:0000313" key="5">
    <source>
        <dbReference type="Proteomes" id="UP000095284"/>
    </source>
</evidence>
<evidence type="ECO:0000313" key="7">
    <source>
        <dbReference type="WBParaSite" id="BXY_1696100.1"/>
    </source>
</evidence>
<feature type="coiled-coil region" evidence="1">
    <location>
        <begin position="141"/>
        <end position="189"/>
    </location>
</feature>
<keyword evidence="6" id="KW-1185">Reference proteome</keyword>
<dbReference type="Proteomes" id="UP000095284">
    <property type="component" value="Unplaced"/>
</dbReference>
<organism evidence="5 7">
    <name type="scientific">Bursaphelenchus xylophilus</name>
    <name type="common">Pinewood nematode worm</name>
    <name type="synonym">Aphelenchoides xylophilus</name>
    <dbReference type="NCBI Taxonomy" id="6326"/>
    <lineage>
        <taxon>Eukaryota</taxon>
        <taxon>Metazoa</taxon>
        <taxon>Ecdysozoa</taxon>
        <taxon>Nematoda</taxon>
        <taxon>Chromadorea</taxon>
        <taxon>Rhabditida</taxon>
        <taxon>Tylenchina</taxon>
        <taxon>Tylenchomorpha</taxon>
        <taxon>Aphelenchoidea</taxon>
        <taxon>Aphelenchoididae</taxon>
        <taxon>Bursaphelenchus</taxon>
    </lineage>
</organism>
<dbReference type="AlphaFoldDB" id="A0A1I7SV87"/>
<dbReference type="Proteomes" id="UP000659654">
    <property type="component" value="Unassembled WGS sequence"/>
</dbReference>
<reference evidence="4" key="2">
    <citation type="submission" date="2020-08" db="EMBL/GenBank/DDBJ databases">
        <authorList>
            <person name="Kikuchi T."/>
        </authorList>
    </citation>
    <scope>NUCLEOTIDE SEQUENCE</scope>
    <source>
        <strain evidence="3">Ka4C1</strain>
    </source>
</reference>
<evidence type="ECO:0000256" key="2">
    <source>
        <dbReference type="SAM" id="MobiDB-lite"/>
    </source>
</evidence>